<dbReference type="EMBL" id="DXEU01000110">
    <property type="protein sequence ID" value="HIX52433.1"/>
    <property type="molecule type" value="Genomic_DNA"/>
</dbReference>
<evidence type="ECO:0000256" key="2">
    <source>
        <dbReference type="ARBA" id="ARBA00022598"/>
    </source>
</evidence>
<accession>A0A9D2AWE8</accession>
<dbReference type="InterPro" id="IPR005863">
    <property type="entry name" value="UDP-N-AcMur_synth"/>
</dbReference>
<evidence type="ECO:0000313" key="14">
    <source>
        <dbReference type="EMBL" id="HIX52433.1"/>
    </source>
</evidence>
<evidence type="ECO:0000256" key="10">
    <source>
        <dbReference type="HAMAP-Rule" id="MF_02019"/>
    </source>
</evidence>
<evidence type="ECO:0000259" key="13">
    <source>
        <dbReference type="Pfam" id="PF08245"/>
    </source>
</evidence>
<protein>
    <recommendedName>
        <fullName evidence="10 11">UDP-N-acetylmuramoyl-tripeptide--D-alanyl-D-alanine ligase</fullName>
        <ecNumber evidence="10 11">6.3.2.10</ecNumber>
    </recommendedName>
    <alternativeName>
        <fullName evidence="10">D-alanyl-D-alanine-adding enzyme</fullName>
    </alternativeName>
</protein>
<evidence type="ECO:0000256" key="5">
    <source>
        <dbReference type="ARBA" id="ARBA00022840"/>
    </source>
</evidence>
<dbReference type="InterPro" id="IPR036565">
    <property type="entry name" value="Mur-like_cat_sf"/>
</dbReference>
<keyword evidence="8 10" id="KW-0131">Cell cycle</keyword>
<dbReference type="InterPro" id="IPR013221">
    <property type="entry name" value="Mur_ligase_cen"/>
</dbReference>
<evidence type="ECO:0000259" key="12">
    <source>
        <dbReference type="Pfam" id="PF02875"/>
    </source>
</evidence>
<evidence type="ECO:0000256" key="7">
    <source>
        <dbReference type="ARBA" id="ARBA00022984"/>
    </source>
</evidence>
<dbReference type="NCBIfam" id="TIGR01143">
    <property type="entry name" value="murF"/>
    <property type="match status" value="1"/>
</dbReference>
<comment type="function">
    <text evidence="10 11">Involved in cell wall formation. Catalyzes the final step in the synthesis of UDP-N-acetylmuramoyl-pentapeptide, the precursor of murein.</text>
</comment>
<comment type="pathway">
    <text evidence="10 11">Cell wall biogenesis; peptidoglycan biosynthesis.</text>
</comment>
<dbReference type="Pfam" id="PF08245">
    <property type="entry name" value="Mur_ligase_M"/>
    <property type="match status" value="1"/>
</dbReference>
<feature type="binding site" evidence="10">
    <location>
        <begin position="114"/>
        <end position="120"/>
    </location>
    <ligand>
        <name>ATP</name>
        <dbReference type="ChEBI" id="CHEBI:30616"/>
    </ligand>
</feature>
<dbReference type="EC" id="6.3.2.10" evidence="10 11"/>
<dbReference type="SUPFAM" id="SSF53244">
    <property type="entry name" value="MurD-like peptide ligases, peptide-binding domain"/>
    <property type="match status" value="1"/>
</dbReference>
<dbReference type="InterPro" id="IPR051046">
    <property type="entry name" value="MurCDEF_CellWall_CoF430Synth"/>
</dbReference>
<dbReference type="AlphaFoldDB" id="A0A9D2AWE8"/>
<keyword evidence="9 10" id="KW-0961">Cell wall biogenesis/degradation</keyword>
<dbReference type="InterPro" id="IPR004101">
    <property type="entry name" value="Mur_ligase_C"/>
</dbReference>
<evidence type="ECO:0000256" key="6">
    <source>
        <dbReference type="ARBA" id="ARBA00022960"/>
    </source>
</evidence>
<dbReference type="GO" id="GO:0008360">
    <property type="term" value="P:regulation of cell shape"/>
    <property type="evidence" value="ECO:0007669"/>
    <property type="project" value="UniProtKB-KW"/>
</dbReference>
<evidence type="ECO:0000256" key="1">
    <source>
        <dbReference type="ARBA" id="ARBA00022490"/>
    </source>
</evidence>
<dbReference type="SUPFAM" id="SSF53623">
    <property type="entry name" value="MurD-like peptide ligases, catalytic domain"/>
    <property type="match status" value="1"/>
</dbReference>
<reference evidence="14" key="2">
    <citation type="submission" date="2021-04" db="EMBL/GenBank/DDBJ databases">
        <authorList>
            <person name="Gilroy R."/>
        </authorList>
    </citation>
    <scope>NUCLEOTIDE SEQUENCE</scope>
    <source>
        <strain evidence="14">ChiGjej4B4-12881</strain>
    </source>
</reference>
<evidence type="ECO:0000313" key="15">
    <source>
        <dbReference type="Proteomes" id="UP000886780"/>
    </source>
</evidence>
<evidence type="ECO:0000256" key="3">
    <source>
        <dbReference type="ARBA" id="ARBA00022618"/>
    </source>
</evidence>
<keyword evidence="6 10" id="KW-0133">Cell shape</keyword>
<gene>
    <name evidence="10" type="primary">murF</name>
    <name evidence="14" type="ORF">IAA28_06480</name>
</gene>
<dbReference type="Gene3D" id="3.40.1190.10">
    <property type="entry name" value="Mur-like, catalytic domain"/>
    <property type="match status" value="1"/>
</dbReference>
<dbReference type="InterPro" id="IPR036615">
    <property type="entry name" value="Mur_ligase_C_dom_sf"/>
</dbReference>
<dbReference type="GO" id="GO:0051301">
    <property type="term" value="P:cell division"/>
    <property type="evidence" value="ECO:0007669"/>
    <property type="project" value="UniProtKB-KW"/>
</dbReference>
<proteinExistence type="inferred from homology"/>
<dbReference type="GO" id="GO:0009252">
    <property type="term" value="P:peptidoglycan biosynthetic process"/>
    <property type="evidence" value="ECO:0007669"/>
    <property type="project" value="UniProtKB-UniRule"/>
</dbReference>
<dbReference type="PANTHER" id="PTHR43024">
    <property type="entry name" value="UDP-N-ACETYLMURAMOYL-TRIPEPTIDE--D-ALANYL-D-ALANINE LIGASE"/>
    <property type="match status" value="1"/>
</dbReference>
<dbReference type="GO" id="GO:0047480">
    <property type="term" value="F:UDP-N-acetylmuramoyl-tripeptide-D-alanyl-D-alanine ligase activity"/>
    <property type="evidence" value="ECO:0007669"/>
    <property type="project" value="UniProtKB-UniRule"/>
</dbReference>
<organism evidence="14 15">
    <name type="scientific">Candidatus Lachnoclostridium stercoripullorum</name>
    <dbReference type="NCBI Taxonomy" id="2838635"/>
    <lineage>
        <taxon>Bacteria</taxon>
        <taxon>Bacillati</taxon>
        <taxon>Bacillota</taxon>
        <taxon>Clostridia</taxon>
        <taxon>Lachnospirales</taxon>
        <taxon>Lachnospiraceae</taxon>
    </lineage>
</organism>
<dbReference type="Proteomes" id="UP000886780">
    <property type="component" value="Unassembled WGS sequence"/>
</dbReference>
<feature type="domain" description="Mur ligase C-terminal" evidence="12">
    <location>
        <begin position="320"/>
        <end position="443"/>
    </location>
</feature>
<keyword evidence="2 10" id="KW-0436">Ligase</keyword>
<comment type="caution">
    <text evidence="14">The sequence shown here is derived from an EMBL/GenBank/DDBJ whole genome shotgun (WGS) entry which is preliminary data.</text>
</comment>
<comment type="subcellular location">
    <subcellularLocation>
        <location evidence="10 11">Cytoplasm</location>
    </subcellularLocation>
</comment>
<dbReference type="InterPro" id="IPR035911">
    <property type="entry name" value="MurE/MurF_N"/>
</dbReference>
<dbReference type="SUPFAM" id="SSF63418">
    <property type="entry name" value="MurE/MurF N-terminal domain"/>
    <property type="match status" value="1"/>
</dbReference>
<keyword evidence="5 10" id="KW-0067">ATP-binding</keyword>
<evidence type="ECO:0000256" key="9">
    <source>
        <dbReference type="ARBA" id="ARBA00023316"/>
    </source>
</evidence>
<dbReference type="Gene3D" id="3.40.1390.10">
    <property type="entry name" value="MurE/MurF, N-terminal domain"/>
    <property type="match status" value="1"/>
</dbReference>
<comment type="similarity">
    <text evidence="10">Belongs to the MurCDEF family. MurF subfamily.</text>
</comment>
<evidence type="ECO:0000256" key="4">
    <source>
        <dbReference type="ARBA" id="ARBA00022741"/>
    </source>
</evidence>
<feature type="domain" description="Mur ligase central" evidence="13">
    <location>
        <begin position="112"/>
        <end position="298"/>
    </location>
</feature>
<dbReference type="HAMAP" id="MF_02019">
    <property type="entry name" value="MurF"/>
    <property type="match status" value="1"/>
</dbReference>
<dbReference type="GO" id="GO:0005737">
    <property type="term" value="C:cytoplasm"/>
    <property type="evidence" value="ECO:0007669"/>
    <property type="project" value="UniProtKB-SubCell"/>
</dbReference>
<evidence type="ECO:0000256" key="11">
    <source>
        <dbReference type="RuleBase" id="RU004136"/>
    </source>
</evidence>
<keyword evidence="1 10" id="KW-0963">Cytoplasm</keyword>
<reference evidence="14" key="1">
    <citation type="journal article" date="2021" name="PeerJ">
        <title>Extensive microbial diversity within the chicken gut microbiome revealed by metagenomics and culture.</title>
        <authorList>
            <person name="Gilroy R."/>
            <person name="Ravi A."/>
            <person name="Getino M."/>
            <person name="Pursley I."/>
            <person name="Horton D.L."/>
            <person name="Alikhan N.F."/>
            <person name="Baker D."/>
            <person name="Gharbi K."/>
            <person name="Hall N."/>
            <person name="Watson M."/>
            <person name="Adriaenssens E.M."/>
            <person name="Foster-Nyarko E."/>
            <person name="Jarju S."/>
            <person name="Secka A."/>
            <person name="Antonio M."/>
            <person name="Oren A."/>
            <person name="Chaudhuri R.R."/>
            <person name="La Ragione R."/>
            <person name="Hildebrand F."/>
            <person name="Pallen M.J."/>
        </authorList>
    </citation>
    <scope>NUCLEOTIDE SEQUENCE</scope>
    <source>
        <strain evidence="14">ChiGjej4B4-12881</strain>
    </source>
</reference>
<name>A0A9D2AWE8_9FIRM</name>
<dbReference type="GO" id="GO:0005524">
    <property type="term" value="F:ATP binding"/>
    <property type="evidence" value="ECO:0007669"/>
    <property type="project" value="UniProtKB-UniRule"/>
</dbReference>
<dbReference type="PANTHER" id="PTHR43024:SF1">
    <property type="entry name" value="UDP-N-ACETYLMURAMOYL-TRIPEPTIDE--D-ALANYL-D-ALANINE LIGASE"/>
    <property type="match status" value="1"/>
</dbReference>
<sequence>MKMTADQIASVCGGRILAGDGANAVSRIVLDSREAGEGDLFVPVVGERVDAHRFLGQVAEAGASAVFTAEHRAEDIEPGQRTAWIQVEDTRAALQRLGSWCRKQRSLPVVGITGSVGKTTTREMIAAALAVRFQVYKTPGNKNSQVGVPITMWEIAPEDEIAVIELGMSEPGELTRIARIAAPTMAVITNIGIAHIEQLGSRENILREKLTIQDGLQPGGVLILNGDDDLLRDVRAREGFRTVWYGTGDNSQYRAEDISMDGGRASFTAVCGERRVKVHLNVLGRHNVLNALAALAAAEEAGIPMEEAAVGLEEFRGFKHRQQVFERDGITVVDDTYNASPVSMKASLEVLEHMGASRRIAVLADMKELGDETRAFHRDVGVWMKDHPVDLLFTLGELAKEIACGARENGGAGRIEEFMDKGSLADRLREVLVPGDCVLFKGSNSMGMSELAEQFYDAAG</sequence>
<keyword evidence="7 10" id="KW-0573">Peptidoglycan synthesis</keyword>
<dbReference type="Pfam" id="PF02875">
    <property type="entry name" value="Mur_ligase_C"/>
    <property type="match status" value="1"/>
</dbReference>
<keyword evidence="3 10" id="KW-0132">Cell division</keyword>
<comment type="catalytic activity">
    <reaction evidence="10 11">
        <text>D-alanyl-D-alanine + UDP-N-acetyl-alpha-D-muramoyl-L-alanyl-gamma-D-glutamyl-meso-2,6-diaminopimelate + ATP = UDP-N-acetyl-alpha-D-muramoyl-L-alanyl-gamma-D-glutamyl-meso-2,6-diaminopimeloyl-D-alanyl-D-alanine + ADP + phosphate + H(+)</text>
        <dbReference type="Rhea" id="RHEA:28374"/>
        <dbReference type="ChEBI" id="CHEBI:15378"/>
        <dbReference type="ChEBI" id="CHEBI:30616"/>
        <dbReference type="ChEBI" id="CHEBI:43474"/>
        <dbReference type="ChEBI" id="CHEBI:57822"/>
        <dbReference type="ChEBI" id="CHEBI:61386"/>
        <dbReference type="ChEBI" id="CHEBI:83905"/>
        <dbReference type="ChEBI" id="CHEBI:456216"/>
        <dbReference type="EC" id="6.3.2.10"/>
    </reaction>
</comment>
<keyword evidence="4 10" id="KW-0547">Nucleotide-binding</keyword>
<evidence type="ECO:0000256" key="8">
    <source>
        <dbReference type="ARBA" id="ARBA00023306"/>
    </source>
</evidence>
<dbReference type="GO" id="GO:0071555">
    <property type="term" value="P:cell wall organization"/>
    <property type="evidence" value="ECO:0007669"/>
    <property type="project" value="UniProtKB-KW"/>
</dbReference>
<dbReference type="Gene3D" id="3.90.190.20">
    <property type="entry name" value="Mur ligase, C-terminal domain"/>
    <property type="match status" value="1"/>
</dbReference>